<accession>A0ABS3NWQ0</accession>
<dbReference type="Proteomes" id="UP000677611">
    <property type="component" value="Unassembled WGS sequence"/>
</dbReference>
<sequence>MKEKSSQVAVEYFKKEKNWDIKVTKVEFSGSLGGGSIFVHGYVKENREKVSATIKYNKNYEVSGVTVSEKLHNMESRKE</sequence>
<organism evidence="1 2">
    <name type="scientific">Bacillus arachidis</name>
    <dbReference type="NCBI Taxonomy" id="2819290"/>
    <lineage>
        <taxon>Bacteria</taxon>
        <taxon>Bacillati</taxon>
        <taxon>Bacillota</taxon>
        <taxon>Bacilli</taxon>
        <taxon>Bacillales</taxon>
        <taxon>Bacillaceae</taxon>
        <taxon>Bacillus</taxon>
    </lineage>
</organism>
<gene>
    <name evidence="1" type="ORF">J4P90_06950</name>
</gene>
<reference evidence="1 2" key="1">
    <citation type="submission" date="2021-03" db="EMBL/GenBank/DDBJ databases">
        <title>Identification of novel Bacillus strains.</title>
        <authorList>
            <person name="Xiao Z."/>
            <person name="Li Y."/>
            <person name="Shen J."/>
        </authorList>
    </citation>
    <scope>NUCLEOTIDE SEQUENCE [LARGE SCALE GENOMIC DNA]</scope>
    <source>
        <strain evidence="1 2">SY8</strain>
    </source>
</reference>
<evidence type="ECO:0000313" key="1">
    <source>
        <dbReference type="EMBL" id="MBO1624990.1"/>
    </source>
</evidence>
<evidence type="ECO:0000313" key="2">
    <source>
        <dbReference type="Proteomes" id="UP000677611"/>
    </source>
</evidence>
<name>A0ABS3NWQ0_9BACI</name>
<comment type="caution">
    <text evidence="1">The sequence shown here is derived from an EMBL/GenBank/DDBJ whole genome shotgun (WGS) entry which is preliminary data.</text>
</comment>
<evidence type="ECO:0008006" key="3">
    <source>
        <dbReference type="Google" id="ProtNLM"/>
    </source>
</evidence>
<dbReference type="EMBL" id="JAGDQJ010000007">
    <property type="protein sequence ID" value="MBO1624990.1"/>
    <property type="molecule type" value="Genomic_DNA"/>
</dbReference>
<proteinExistence type="predicted"/>
<keyword evidence="2" id="KW-1185">Reference proteome</keyword>
<protein>
    <recommendedName>
        <fullName evidence="3">Small secreted protein</fullName>
    </recommendedName>
</protein>